<protein>
    <submittedName>
        <fullName evidence="5">Flavin reductase domain protein FMN-binding protein</fullName>
    </submittedName>
</protein>
<name>K1RX38_9ZZZZ</name>
<dbReference type="SMART" id="SM00903">
    <property type="entry name" value="Flavin_Reduct"/>
    <property type="match status" value="1"/>
</dbReference>
<comment type="caution">
    <text evidence="5">The sequence shown here is derived from an EMBL/GenBank/DDBJ whole genome shotgun (WGS) entry which is preliminary data.</text>
</comment>
<dbReference type="InterPro" id="IPR002563">
    <property type="entry name" value="Flavin_Rdtase-like_dom"/>
</dbReference>
<accession>K1RX38</accession>
<feature type="domain" description="Flavin reductase like" evidence="4">
    <location>
        <begin position="1"/>
        <end position="139"/>
    </location>
</feature>
<dbReference type="GO" id="GO:0010181">
    <property type="term" value="F:FMN binding"/>
    <property type="evidence" value="ECO:0007669"/>
    <property type="project" value="InterPro"/>
</dbReference>
<dbReference type="PANTHER" id="PTHR43567">
    <property type="entry name" value="FLAVOREDOXIN-RELATED-RELATED"/>
    <property type="match status" value="1"/>
</dbReference>
<organism evidence="5">
    <name type="scientific">human gut metagenome</name>
    <dbReference type="NCBI Taxonomy" id="408170"/>
    <lineage>
        <taxon>unclassified sequences</taxon>
        <taxon>metagenomes</taxon>
        <taxon>organismal metagenomes</taxon>
    </lineage>
</organism>
<comment type="similarity">
    <text evidence="3">Belongs to the flavoredoxin family.</text>
</comment>
<sequence>MPVLIVAAYDEQGVPNVMNAAWGGMFTDETIGICLSAGHKTTKNILVTRAFTVSMATVDQVAACDYAGIVSGNKVPDKFTRAGFHATPSAHVNAPMIDELPMTLECELLSYDPASCHLTGRIINISADESILTDGQIDLRKLRPISYDPIHLEYIELGDYGRQGLLLRQETKIARSPLYQDVRPSGKPDLSS</sequence>
<dbReference type="Gene3D" id="2.30.110.10">
    <property type="entry name" value="Electron Transport, Fmn-binding Protein, Chain A"/>
    <property type="match status" value="1"/>
</dbReference>
<comment type="cofactor">
    <cofactor evidence="1">
        <name>FMN</name>
        <dbReference type="ChEBI" id="CHEBI:58210"/>
    </cofactor>
</comment>
<evidence type="ECO:0000256" key="3">
    <source>
        <dbReference type="ARBA" id="ARBA00038054"/>
    </source>
</evidence>
<dbReference type="InterPro" id="IPR052174">
    <property type="entry name" value="Flavoredoxin"/>
</dbReference>
<dbReference type="AlphaFoldDB" id="K1RX38"/>
<proteinExistence type="inferred from homology"/>
<evidence type="ECO:0000259" key="4">
    <source>
        <dbReference type="SMART" id="SM00903"/>
    </source>
</evidence>
<reference evidence="5" key="1">
    <citation type="journal article" date="2013" name="Environ. Microbiol.">
        <title>Microbiota from the distal guts of lean and obese adolescents exhibit partial functional redundancy besides clear differences in community structure.</title>
        <authorList>
            <person name="Ferrer M."/>
            <person name="Ruiz A."/>
            <person name="Lanza F."/>
            <person name="Haange S.B."/>
            <person name="Oberbach A."/>
            <person name="Till H."/>
            <person name="Bargiela R."/>
            <person name="Campoy C."/>
            <person name="Segura M.T."/>
            <person name="Richter M."/>
            <person name="von Bergen M."/>
            <person name="Seifert J."/>
            <person name="Suarez A."/>
        </authorList>
    </citation>
    <scope>NUCLEOTIDE SEQUENCE</scope>
</reference>
<evidence type="ECO:0000256" key="2">
    <source>
        <dbReference type="ARBA" id="ARBA00022630"/>
    </source>
</evidence>
<dbReference type="PANTHER" id="PTHR43567:SF1">
    <property type="entry name" value="FLAVOREDOXIN"/>
    <property type="match status" value="1"/>
</dbReference>
<gene>
    <name evidence="5" type="ORF">LEA_19164</name>
</gene>
<dbReference type="Pfam" id="PF01613">
    <property type="entry name" value="Flavin_Reduct"/>
    <property type="match status" value="1"/>
</dbReference>
<dbReference type="InterPro" id="IPR012349">
    <property type="entry name" value="Split_barrel_FMN-bd"/>
</dbReference>
<dbReference type="SUPFAM" id="SSF50475">
    <property type="entry name" value="FMN-binding split barrel"/>
    <property type="match status" value="1"/>
</dbReference>
<keyword evidence="2" id="KW-0285">Flavoprotein</keyword>
<evidence type="ECO:0000313" key="5">
    <source>
        <dbReference type="EMBL" id="EKC47864.1"/>
    </source>
</evidence>
<evidence type="ECO:0000256" key="1">
    <source>
        <dbReference type="ARBA" id="ARBA00001917"/>
    </source>
</evidence>
<dbReference type="EMBL" id="AJWY01013170">
    <property type="protein sequence ID" value="EKC47864.1"/>
    <property type="molecule type" value="Genomic_DNA"/>
</dbReference>
<feature type="non-terminal residue" evidence="5">
    <location>
        <position position="192"/>
    </location>
</feature>